<evidence type="ECO:0000313" key="5">
    <source>
        <dbReference type="Proteomes" id="UP000238589"/>
    </source>
</evidence>
<dbReference type="GO" id="GO:0005576">
    <property type="term" value="C:extracellular region"/>
    <property type="evidence" value="ECO:0007669"/>
    <property type="project" value="UniProtKB-SubCell"/>
</dbReference>
<gene>
    <name evidence="4" type="ORF">C6P64_00715</name>
</gene>
<organism evidence="4 5">
    <name type="scientific">Malikia granosa</name>
    <dbReference type="NCBI Taxonomy" id="263067"/>
    <lineage>
        <taxon>Bacteria</taxon>
        <taxon>Pseudomonadati</taxon>
        <taxon>Pseudomonadota</taxon>
        <taxon>Betaproteobacteria</taxon>
        <taxon>Burkholderiales</taxon>
        <taxon>Comamonadaceae</taxon>
        <taxon>Malikia</taxon>
    </lineage>
</organism>
<keyword evidence="3" id="KW-0732">Signal</keyword>
<evidence type="ECO:0000313" key="4">
    <source>
        <dbReference type="EMBL" id="PRD67014.1"/>
    </source>
</evidence>
<dbReference type="Pfam" id="PF13517">
    <property type="entry name" value="FG-GAP_3"/>
    <property type="match status" value="2"/>
</dbReference>
<dbReference type="AlphaFoldDB" id="A0A2S9K9C2"/>
<reference evidence="4 5" key="1">
    <citation type="submission" date="2018-03" db="EMBL/GenBank/DDBJ databases">
        <title>Comparative genomics illustrates the genes involved in a hyperalkaliphilic mechanisms of Serpentinomonas isolated from highly-alkaline calcium-rich serpentinized springs.</title>
        <authorList>
            <person name="Suzuki S."/>
            <person name="Ishii S."/>
            <person name="Walworth N."/>
            <person name="Bird L."/>
            <person name="Kuenen J.G."/>
            <person name="Nealson K.H."/>
        </authorList>
    </citation>
    <scope>NUCLEOTIDE SEQUENCE [LARGE SCALE GENOMIC DNA]</scope>
    <source>
        <strain evidence="4 5">P1</strain>
    </source>
</reference>
<keyword evidence="5" id="KW-1185">Reference proteome</keyword>
<evidence type="ECO:0000256" key="3">
    <source>
        <dbReference type="ARBA" id="ARBA00022729"/>
    </source>
</evidence>
<dbReference type="InterPro" id="IPR001343">
    <property type="entry name" value="Hemolysn_Ca-bd"/>
</dbReference>
<comment type="subcellular location">
    <subcellularLocation>
        <location evidence="1">Secreted</location>
    </subcellularLocation>
</comment>
<dbReference type="PANTHER" id="PTHR38340:SF1">
    <property type="entry name" value="S-LAYER PROTEIN"/>
    <property type="match status" value="1"/>
</dbReference>
<comment type="caution">
    <text evidence="4">The sequence shown here is derived from an EMBL/GenBank/DDBJ whole genome shotgun (WGS) entry which is preliminary data.</text>
</comment>
<dbReference type="SUPFAM" id="SSF69318">
    <property type="entry name" value="Integrin alpha N-terminal domain"/>
    <property type="match status" value="1"/>
</dbReference>
<dbReference type="RefSeq" id="WP_211296772.1">
    <property type="nucleotide sequence ID" value="NZ_PVLQ01000007.1"/>
</dbReference>
<dbReference type="EMBL" id="PVLQ01000007">
    <property type="protein sequence ID" value="PRD67014.1"/>
    <property type="molecule type" value="Genomic_DNA"/>
</dbReference>
<evidence type="ECO:0000256" key="2">
    <source>
        <dbReference type="ARBA" id="ARBA00022525"/>
    </source>
</evidence>
<dbReference type="InterPro" id="IPR013517">
    <property type="entry name" value="FG-GAP"/>
</dbReference>
<dbReference type="InterPro" id="IPR028994">
    <property type="entry name" value="Integrin_alpha_N"/>
</dbReference>
<keyword evidence="2" id="KW-0964">Secreted</keyword>
<feature type="non-terminal residue" evidence="4">
    <location>
        <position position="1153"/>
    </location>
</feature>
<proteinExistence type="predicted"/>
<protein>
    <recommendedName>
        <fullName evidence="6">Haemolysin-type calcium binding-related domain-containing protein</fullName>
    </recommendedName>
</protein>
<accession>A0A2S9K9C2</accession>
<dbReference type="Pfam" id="PF00353">
    <property type="entry name" value="HemolysinCabind"/>
    <property type="match status" value="5"/>
</dbReference>
<dbReference type="SUPFAM" id="SSF51120">
    <property type="entry name" value="beta-Roll"/>
    <property type="match status" value="3"/>
</dbReference>
<sequence>MAQVTLSVYGNNGNTQVTIGNLPEGNWNTGWTALEVSRFNTAVLQLQGWGANGALNELCVVDLETGTVLGKRALASNEYLLPSIASDTTFHIGTFATTATGSGLVVKAYDYGLSTTDATISNSSATQFFTLPAGANWSSVYGYTPPTATADGYLVTHTWGNPTVNSLYVIDKSTGAASLSGVALPAGDWYGNIFVADGALWLNAWSSSTQLSSYYKLATGSTQWVPVLNSDFWGVSDLVKANQSVVRDGSYAYDLLGLAWPVKPDKFSLEQDYRLPDGSLLVRATADFSSEVLNVGYERWLVVKNGQVVVDKAFSSATGLGLRSLDSPDDGYAYFQQLDVTFTGSAGSVSALQQQSGGVTIYKIALDKVASVLANASDGTPLNTLVGAPDVLQVAQYTLAQLPGDASSSNGKIEIIKGYLSASLLAAGDQGAFVWSALFDMTTGNGAQYLSRIEANGTVSKSTELAGDIKDINGAGEQAIVTVDGYNGSQQHLLLDVKTGTLTAVNVTSVQTGTDASDLLNGTDGNDALLGGAGHDMLNGWAGNDLLYGGAGDDTLDGGAGDDTLDGGAGIDDWAFYANASSAVTVNLSLNQATGDGSDKLVGIEHIRGSRFSDQLTGDAADNFLQGGQGDDRLDGGAGFDWADYRNAAGSVTVELSKGQASGADGNDQLISIERVRGSNYADQLVGDAGDNWLRGMQGDDRLDGGAGSDWADYRSALGAVAVNLSLAQNQATGADGTDQLTSIENIRGSNYNDSLTGDAGNNFLRGMQGNDTLDGGAGFDWTDYRNATGAVSVDLSTGQATGADGIDQLIGIEAIRGSEFSDSLTGNGSANKLDGGAGNDTLAGGAGNDTIVASAGSDQIDGGLGKDEVVFSGRFAGYGITNQGNGSWVVKDTDLSDGDDGTDTLSGIEVLRFSDQLKAAHGTAFKDFNGDGKADLHWTKDSGEVSLWLMNGTVPTATANFGPFNGWGVKDGSRDFNGDGKTDLLWTNANGAVSVWTMDGLNATSIVDRGPYAGWKLVDAAGDYNGDGKADLRWVKDSGEVSLWLMNGASPLATANFGPFNGWSVKDGSRDFNGDGKTDLLWTNANGAVSVWTMDGLNVTSIVDRGPYAGWKLVDAAGDFNGDGKADLRWVKDSGEVALWLMNGANPLATAN</sequence>
<dbReference type="InterPro" id="IPR050557">
    <property type="entry name" value="RTX_toxin/Mannuronan_C5-epim"/>
</dbReference>
<dbReference type="InterPro" id="IPR018511">
    <property type="entry name" value="Hemolysin-typ_Ca-bd_CS"/>
</dbReference>
<evidence type="ECO:0000256" key="1">
    <source>
        <dbReference type="ARBA" id="ARBA00004613"/>
    </source>
</evidence>
<name>A0A2S9K9C2_9BURK</name>
<dbReference type="InterPro" id="IPR011049">
    <property type="entry name" value="Serralysin-like_metalloprot_C"/>
</dbReference>
<dbReference type="Gene3D" id="2.40.128.340">
    <property type="match status" value="1"/>
</dbReference>
<dbReference type="Proteomes" id="UP000238589">
    <property type="component" value="Unassembled WGS sequence"/>
</dbReference>
<evidence type="ECO:0008006" key="6">
    <source>
        <dbReference type="Google" id="ProtNLM"/>
    </source>
</evidence>
<dbReference type="Gene3D" id="2.150.10.10">
    <property type="entry name" value="Serralysin-like metalloprotease, C-terminal"/>
    <property type="match status" value="5"/>
</dbReference>
<dbReference type="PANTHER" id="PTHR38340">
    <property type="entry name" value="S-LAYER PROTEIN"/>
    <property type="match status" value="1"/>
</dbReference>
<dbReference type="PRINTS" id="PR00313">
    <property type="entry name" value="CABNDNGRPT"/>
</dbReference>
<dbReference type="GO" id="GO:0005509">
    <property type="term" value="F:calcium ion binding"/>
    <property type="evidence" value="ECO:0007669"/>
    <property type="project" value="InterPro"/>
</dbReference>
<dbReference type="PROSITE" id="PS00330">
    <property type="entry name" value="HEMOLYSIN_CALCIUM"/>
    <property type="match status" value="2"/>
</dbReference>